<dbReference type="Pfam" id="PF07382">
    <property type="entry name" value="HC2"/>
    <property type="match status" value="1"/>
</dbReference>
<dbReference type="OrthoDB" id="9765468at2"/>
<evidence type="ECO:0000256" key="12">
    <source>
        <dbReference type="ARBA" id="ARBA00022842"/>
    </source>
</evidence>
<keyword evidence="10 21" id="KW-0418">Kinase</keyword>
<dbReference type="GO" id="GO:0046872">
    <property type="term" value="F:metal ion binding"/>
    <property type="evidence" value="ECO:0007669"/>
    <property type="project" value="UniProtKB-KW"/>
</dbReference>
<dbReference type="Gene3D" id="3.20.20.60">
    <property type="entry name" value="Phosphoenolpyruvate-binding domains"/>
    <property type="match status" value="1"/>
</dbReference>
<evidence type="ECO:0000256" key="10">
    <source>
        <dbReference type="ARBA" id="ARBA00022777"/>
    </source>
</evidence>
<dbReference type="PANTHER" id="PTHR22931">
    <property type="entry name" value="PHOSPHOENOLPYRUVATE DIKINASE-RELATED"/>
    <property type="match status" value="1"/>
</dbReference>
<dbReference type="InterPro" id="IPR008279">
    <property type="entry name" value="PEP-util_enz_mobile_dom"/>
</dbReference>
<dbReference type="InterPro" id="IPR002192">
    <property type="entry name" value="PPDK_AMP/ATP-bd"/>
</dbReference>
<dbReference type="PROSITE" id="PS00370">
    <property type="entry name" value="PEP_ENZYMES_PHOS_SITE"/>
    <property type="match status" value="1"/>
</dbReference>
<feature type="binding site" evidence="16">
    <location>
        <position position="771"/>
    </location>
    <ligand>
        <name>Mg(2+)</name>
        <dbReference type="ChEBI" id="CHEBI:18420"/>
    </ligand>
</feature>
<evidence type="ECO:0000256" key="14">
    <source>
        <dbReference type="PIRSR" id="PIRSR000853-1"/>
    </source>
</evidence>
<keyword evidence="21" id="KW-0670">Pyruvate</keyword>
<dbReference type="Pfam" id="PF00391">
    <property type="entry name" value="PEP-utilizers"/>
    <property type="match status" value="1"/>
</dbReference>
<keyword evidence="22" id="KW-1185">Reference proteome</keyword>
<dbReference type="PANTHER" id="PTHR22931:SF9">
    <property type="entry name" value="PYRUVATE, PHOSPHATE DIKINASE 1, CHLOROPLASTIC"/>
    <property type="match status" value="1"/>
</dbReference>
<dbReference type="InterPro" id="IPR000121">
    <property type="entry name" value="PEP_util_C"/>
</dbReference>
<gene>
    <name evidence="21" type="ORF">SAMN02745191_2052</name>
</gene>
<dbReference type="SUPFAM" id="SSF52009">
    <property type="entry name" value="Phosphohistidine domain"/>
    <property type="match status" value="1"/>
</dbReference>
<evidence type="ECO:0000256" key="2">
    <source>
        <dbReference type="ARBA" id="ARBA00002344"/>
    </source>
</evidence>
<keyword evidence="7" id="KW-0808">Transferase</keyword>
<evidence type="ECO:0000256" key="4">
    <source>
        <dbReference type="ARBA" id="ARBA00008424"/>
    </source>
</evidence>
<dbReference type="InterPro" id="IPR018274">
    <property type="entry name" value="PEP_util_AS"/>
</dbReference>
<dbReference type="InterPro" id="IPR023151">
    <property type="entry name" value="PEP_util_CS"/>
</dbReference>
<accession>A0A1T4PJD6</accession>
<dbReference type="Pfam" id="PF02896">
    <property type="entry name" value="PEP-utilizers_C"/>
    <property type="match status" value="1"/>
</dbReference>
<dbReference type="Gene3D" id="3.30.470.20">
    <property type="entry name" value="ATP-grasp fold, B domain"/>
    <property type="match status" value="1"/>
</dbReference>
<feature type="domain" description="PEP-utilising enzyme C-terminal" evidence="20">
    <location>
        <begin position="520"/>
        <end position="871"/>
    </location>
</feature>
<dbReference type="GO" id="GO:0030527">
    <property type="term" value="F:structural constituent of chromatin"/>
    <property type="evidence" value="ECO:0007669"/>
    <property type="project" value="InterPro"/>
</dbReference>
<dbReference type="InterPro" id="IPR010121">
    <property type="entry name" value="Pyruvate_phosphate_dikinase"/>
</dbReference>
<dbReference type="GO" id="GO:0016301">
    <property type="term" value="F:kinase activity"/>
    <property type="evidence" value="ECO:0007669"/>
    <property type="project" value="UniProtKB-KW"/>
</dbReference>
<feature type="binding site" evidence="16">
    <location>
        <position position="747"/>
    </location>
    <ligand>
        <name>Mg(2+)</name>
        <dbReference type="ChEBI" id="CHEBI:18420"/>
    </ligand>
</feature>
<evidence type="ECO:0000256" key="17">
    <source>
        <dbReference type="SAM" id="MobiDB-lite"/>
    </source>
</evidence>
<keyword evidence="9" id="KW-0547">Nucleotide-binding</keyword>
<dbReference type="GO" id="GO:0030261">
    <property type="term" value="P:chromosome condensation"/>
    <property type="evidence" value="ECO:0007669"/>
    <property type="project" value="InterPro"/>
</dbReference>
<dbReference type="InterPro" id="IPR040442">
    <property type="entry name" value="Pyrv_kinase-like_dom_sf"/>
</dbReference>
<evidence type="ECO:0000256" key="11">
    <source>
        <dbReference type="ARBA" id="ARBA00022840"/>
    </source>
</evidence>
<dbReference type="EC" id="2.7.9.1" evidence="5"/>
<feature type="active site" description="Tele-phosphohistidine intermediate" evidence="14">
    <location>
        <position position="456"/>
    </location>
</feature>
<name>A0A1T4PJD6_9FIRM</name>
<evidence type="ECO:0000256" key="3">
    <source>
        <dbReference type="ARBA" id="ARBA00007837"/>
    </source>
</evidence>
<dbReference type="Gene3D" id="1.20.80.30">
    <property type="match status" value="1"/>
</dbReference>
<evidence type="ECO:0000259" key="18">
    <source>
        <dbReference type="Pfam" id="PF00391"/>
    </source>
</evidence>
<dbReference type="GO" id="GO:0050242">
    <property type="term" value="F:pyruvate, phosphate dikinase activity"/>
    <property type="evidence" value="ECO:0007669"/>
    <property type="project" value="UniProtKB-EC"/>
</dbReference>
<dbReference type="InterPro" id="IPR009970">
    <property type="entry name" value="HC2"/>
</dbReference>
<feature type="binding site" evidence="15">
    <location>
        <position position="768"/>
    </location>
    <ligand>
        <name>substrate</name>
    </ligand>
</feature>
<dbReference type="GO" id="GO:0003677">
    <property type="term" value="F:DNA binding"/>
    <property type="evidence" value="ECO:0007669"/>
    <property type="project" value="InterPro"/>
</dbReference>
<dbReference type="InterPro" id="IPR015813">
    <property type="entry name" value="Pyrv/PenolPyrv_kinase-like_dom"/>
</dbReference>
<dbReference type="Proteomes" id="UP000243297">
    <property type="component" value="Unassembled WGS sequence"/>
</dbReference>
<dbReference type="PIRSF" id="PIRSF000853">
    <property type="entry name" value="PPDK"/>
    <property type="match status" value="1"/>
</dbReference>
<dbReference type="InterPro" id="IPR013815">
    <property type="entry name" value="ATP_grasp_subdomain_1"/>
</dbReference>
<comment type="similarity">
    <text evidence="3">Belongs to the PEP-utilizing enzyme family.</text>
</comment>
<keyword evidence="12 16" id="KW-0460">Magnesium</keyword>
<dbReference type="STRING" id="118967.SAMN02745191_2052"/>
<dbReference type="Gene3D" id="3.50.30.10">
    <property type="entry name" value="Phosphohistidine domain"/>
    <property type="match status" value="1"/>
</dbReference>
<dbReference type="Gene3D" id="1.10.189.10">
    <property type="entry name" value="Pyruvate Phosphate Dikinase, domain 2"/>
    <property type="match status" value="1"/>
</dbReference>
<dbReference type="InterPro" id="IPR036637">
    <property type="entry name" value="Phosphohistidine_dom_sf"/>
</dbReference>
<dbReference type="Gene3D" id="3.30.1490.20">
    <property type="entry name" value="ATP-grasp fold, A domain"/>
    <property type="match status" value="1"/>
</dbReference>
<evidence type="ECO:0000256" key="13">
    <source>
        <dbReference type="ARBA" id="ARBA00032883"/>
    </source>
</evidence>
<sequence length="1026" mass="113414">MPTKKYVYKFSEGNGSMRDLLGGKGANLAEMTSLGMPVPQGFTVTTEACTAYYNDGEKISDLIKKEIFQNVEALEKLTGKKMGSKDNPLLVSVRSGSRASMPGMMDTILNLGINDEVVETIAKKTNNPRFAYDSYRRFIQMFADVVMGLPKSRFEELIDEMKEEKRITLDTDLTADDLKDLVIKFKAFYRENLKEDFPTDAKTQLVKSVEAVFKSWNNPRAIFYRKMNDIPSSWGTAVNVQSMVFGNMGDDCGTGVAFTRNPATGENKLFGEFLMNAQGEDVVAGIRTPQTINELKNIMPKAYKQFTEICSRLEKHYKDMQDMEFTIEEGKLYMLQTRNGKRTAAAALKIACDMVKEKLITKDQALMMVDPKSLDSLLHPQFDAYEMQAVKPIASALPASPGAACGQIVFTAESAIIESNKGKKVILVRLETSPEDIEGMHVAQGILTVRGGMTSHAAVVARGMGRCCVSGCGEIKINEKEHYFEVGGIQYHEGDFISLDGSTGNIYGQAIKTVPASISGDFDTFMKWADARRTMKVRTNADTPNDARQAILFGAEGIGLVRTEHMFFDANRIKVVREMIVSSDEEHRRAALDKLLPMQRGDFEGIYEAMENRPVTIRYLDPPLHEFLPTNEKDIEELAHEMKMTVNELKQVIASLHEFNPMMGHRGCRLSVTYPEIAEMQTRAVIEAAINVNKKHPKYNIVPEIMIPLVGEVAELKYVKDIVISTADSIIKESGAKLNYMVGTMIEIPRAALLADEIAKEAEFFSFGTNDLTQMTFGFSRDDAGQFLSDYYDKKIYEQDPFARLDQKGVGKLVEMAARLGRQTRPNIKLGICGEHGGDPSSIEFCHRVGLTYVSCSPYRVPIARLAAAQAAIKYDSEQNAKKEANRMVAKKPVAKKAVAKKPVAKKAVAKKVEAKKPVAKKAVAKKPVAKKAVAKKVETKKPVAKKAVAKKVEAKKPVAKKAVAKKPVAKKAVAKKVEAKKPVAKKAVAKKAVAKKPVAKKAVAKKPVAKKAVAKKTVAKKTTKK</sequence>
<feature type="binding site" evidence="15">
    <location>
        <position position="769"/>
    </location>
    <ligand>
        <name>substrate</name>
    </ligand>
</feature>
<dbReference type="GO" id="GO:0005524">
    <property type="term" value="F:ATP binding"/>
    <property type="evidence" value="ECO:0007669"/>
    <property type="project" value="UniProtKB-KW"/>
</dbReference>
<evidence type="ECO:0000256" key="15">
    <source>
        <dbReference type="PIRSR" id="PIRSR000853-2"/>
    </source>
</evidence>
<feature type="domain" description="Pyruvate phosphate dikinase AMP/ATP-binding" evidence="19">
    <location>
        <begin position="63"/>
        <end position="293"/>
    </location>
</feature>
<feature type="region of interest" description="Disordered" evidence="17">
    <location>
        <begin position="999"/>
        <end position="1026"/>
    </location>
</feature>
<keyword evidence="11" id="KW-0067">ATP-binding</keyword>
<reference evidence="22" key="1">
    <citation type="submission" date="2017-02" db="EMBL/GenBank/DDBJ databases">
        <authorList>
            <person name="Varghese N."/>
            <person name="Submissions S."/>
        </authorList>
    </citation>
    <scope>NUCLEOTIDE SEQUENCE [LARGE SCALE GENOMIC DNA]</scope>
    <source>
        <strain evidence="22">ATCC 25662</strain>
    </source>
</reference>
<evidence type="ECO:0000313" key="22">
    <source>
        <dbReference type="Proteomes" id="UP000243297"/>
    </source>
</evidence>
<dbReference type="FunFam" id="3.30.470.20:FF:000038">
    <property type="entry name" value="Pyruvate, phosphate dikinase, chloroplastic"/>
    <property type="match status" value="1"/>
</dbReference>
<evidence type="ECO:0000256" key="6">
    <source>
        <dbReference type="ARBA" id="ARBA00020138"/>
    </source>
</evidence>
<dbReference type="NCBIfam" id="NF004531">
    <property type="entry name" value="PRK05878.1"/>
    <property type="match status" value="1"/>
</dbReference>
<feature type="binding site" evidence="15">
    <location>
        <position position="747"/>
    </location>
    <ligand>
        <name>substrate</name>
    </ligand>
</feature>
<dbReference type="SUPFAM" id="SSF56059">
    <property type="entry name" value="Glutathione synthetase ATP-binding domain-like"/>
    <property type="match status" value="1"/>
</dbReference>
<evidence type="ECO:0000256" key="7">
    <source>
        <dbReference type="ARBA" id="ARBA00022679"/>
    </source>
</evidence>
<evidence type="ECO:0000256" key="5">
    <source>
        <dbReference type="ARBA" id="ARBA00011994"/>
    </source>
</evidence>
<proteinExistence type="inferred from homology"/>
<comment type="similarity">
    <text evidence="4">Belongs to the histone H1/H5 family. HCT subfamily.</text>
</comment>
<feature type="domain" description="PEP-utilising enzyme mobile" evidence="18">
    <location>
        <begin position="423"/>
        <end position="504"/>
    </location>
</feature>
<feature type="binding site" evidence="15">
    <location>
        <position position="618"/>
    </location>
    <ligand>
        <name>substrate</name>
    </ligand>
</feature>
<organism evidence="21 22">
    <name type="scientific">Anaerorhabdus furcosa</name>
    <dbReference type="NCBI Taxonomy" id="118967"/>
    <lineage>
        <taxon>Bacteria</taxon>
        <taxon>Bacillati</taxon>
        <taxon>Bacillota</taxon>
        <taxon>Erysipelotrichia</taxon>
        <taxon>Erysipelotrichales</taxon>
        <taxon>Erysipelotrichaceae</taxon>
        <taxon>Anaerorhabdus</taxon>
    </lineage>
</organism>
<dbReference type="Pfam" id="PF01326">
    <property type="entry name" value="PPDK_N"/>
    <property type="match status" value="2"/>
</dbReference>
<keyword evidence="8 16" id="KW-0479">Metal-binding</keyword>
<evidence type="ECO:0000259" key="20">
    <source>
        <dbReference type="Pfam" id="PF02896"/>
    </source>
</evidence>
<feature type="binding site" evidence="15">
    <location>
        <position position="771"/>
    </location>
    <ligand>
        <name>substrate</name>
    </ligand>
</feature>
<evidence type="ECO:0000313" key="21">
    <source>
        <dbReference type="EMBL" id="SJZ91306.1"/>
    </source>
</evidence>
<dbReference type="AlphaFoldDB" id="A0A1T4PJD6"/>
<dbReference type="EMBL" id="FUWY01000006">
    <property type="protein sequence ID" value="SJZ91306.1"/>
    <property type="molecule type" value="Genomic_DNA"/>
</dbReference>
<protein>
    <recommendedName>
        <fullName evidence="6">Pyruvate, phosphate dikinase</fullName>
        <ecNumber evidence="5">2.7.9.1</ecNumber>
    </recommendedName>
    <alternativeName>
        <fullName evidence="13">Pyruvate, orthophosphate dikinase</fullName>
    </alternativeName>
</protein>
<feature type="domain" description="Pyruvate phosphate dikinase AMP/ATP-binding" evidence="19">
    <location>
        <begin position="303"/>
        <end position="358"/>
    </location>
</feature>
<feature type="binding site" evidence="15">
    <location>
        <position position="562"/>
    </location>
    <ligand>
        <name>substrate</name>
    </ligand>
</feature>
<comment type="cofactor">
    <cofactor evidence="1 16">
        <name>Mg(2+)</name>
        <dbReference type="ChEBI" id="CHEBI:18420"/>
    </cofactor>
</comment>
<evidence type="ECO:0000256" key="16">
    <source>
        <dbReference type="PIRSR" id="PIRSR000853-3"/>
    </source>
</evidence>
<dbReference type="PROSITE" id="PS00742">
    <property type="entry name" value="PEP_ENZYMES_2"/>
    <property type="match status" value="1"/>
</dbReference>
<dbReference type="NCBIfam" id="TIGR01828">
    <property type="entry name" value="pyru_phos_dikin"/>
    <property type="match status" value="1"/>
</dbReference>
<evidence type="ECO:0000256" key="1">
    <source>
        <dbReference type="ARBA" id="ARBA00001946"/>
    </source>
</evidence>
<dbReference type="SUPFAM" id="SSF51621">
    <property type="entry name" value="Phosphoenolpyruvate/pyruvate domain"/>
    <property type="match status" value="1"/>
</dbReference>
<dbReference type="RefSeq" id="WP_078712449.1">
    <property type="nucleotide sequence ID" value="NZ_FUWY01000006.1"/>
</dbReference>
<evidence type="ECO:0000256" key="9">
    <source>
        <dbReference type="ARBA" id="ARBA00022741"/>
    </source>
</evidence>
<evidence type="ECO:0000256" key="8">
    <source>
        <dbReference type="ARBA" id="ARBA00022723"/>
    </source>
</evidence>
<feature type="active site" description="Proton donor" evidence="14">
    <location>
        <position position="833"/>
    </location>
</feature>
<evidence type="ECO:0000259" key="19">
    <source>
        <dbReference type="Pfam" id="PF01326"/>
    </source>
</evidence>
<comment type="function">
    <text evidence="2">Might have a role in establishing the nucleoid structure of elementary bodies.</text>
</comment>
<feature type="binding site" evidence="15">
    <location>
        <position position="770"/>
    </location>
    <ligand>
        <name>substrate</name>
    </ligand>
</feature>